<feature type="domain" description="F5/8 type C" evidence="3">
    <location>
        <begin position="770"/>
        <end position="840"/>
    </location>
</feature>
<dbReference type="PROSITE" id="PS51257">
    <property type="entry name" value="PROKAR_LIPOPROTEIN"/>
    <property type="match status" value="1"/>
</dbReference>
<feature type="compositionally biased region" description="Gly residues" evidence="1">
    <location>
        <begin position="1254"/>
        <end position="1274"/>
    </location>
</feature>
<organism evidence="4 5">
    <name type="scientific">Dietzia psychralcaliphila</name>
    <dbReference type="NCBI Taxonomy" id="139021"/>
    <lineage>
        <taxon>Bacteria</taxon>
        <taxon>Bacillati</taxon>
        <taxon>Actinomycetota</taxon>
        <taxon>Actinomycetes</taxon>
        <taxon>Mycobacteriales</taxon>
        <taxon>Dietziaceae</taxon>
        <taxon>Dietzia</taxon>
    </lineage>
</organism>
<keyword evidence="2" id="KW-1133">Transmembrane helix</keyword>
<dbReference type="InterPro" id="IPR008979">
    <property type="entry name" value="Galactose-bd-like_sf"/>
</dbReference>
<proteinExistence type="predicted"/>
<dbReference type="SUPFAM" id="SSF49785">
    <property type="entry name" value="Galactose-binding domain-like"/>
    <property type="match status" value="2"/>
</dbReference>
<dbReference type="Proteomes" id="UP000244903">
    <property type="component" value="Chromosome"/>
</dbReference>
<feature type="compositionally biased region" description="Basic and acidic residues" evidence="1">
    <location>
        <begin position="733"/>
        <end position="758"/>
    </location>
</feature>
<feature type="compositionally biased region" description="Low complexity" evidence="1">
    <location>
        <begin position="791"/>
        <end position="812"/>
    </location>
</feature>
<dbReference type="Pfam" id="PF11847">
    <property type="entry name" value="GT-C_AftD"/>
    <property type="match status" value="1"/>
</dbReference>
<feature type="region of interest" description="Disordered" evidence="1">
    <location>
        <begin position="791"/>
        <end position="815"/>
    </location>
</feature>
<feature type="region of interest" description="Disordered" evidence="1">
    <location>
        <begin position="707"/>
        <end position="773"/>
    </location>
</feature>
<dbReference type="GO" id="GO:0016740">
    <property type="term" value="F:transferase activity"/>
    <property type="evidence" value="ECO:0007669"/>
    <property type="project" value="InterPro"/>
</dbReference>
<feature type="region of interest" description="Disordered" evidence="1">
    <location>
        <begin position="596"/>
        <end position="615"/>
    </location>
</feature>
<reference evidence="4 5" key="1">
    <citation type="submission" date="2016-04" db="EMBL/GenBank/DDBJ databases">
        <title>Complete genome sequence of the haloalkaliphilic hydrocarbon-degrading bacterium Dietzia psychralcaliphila ILA-1T, isolated from a drain of a fish product-processing plant.</title>
        <authorList>
            <person name="Zhao J."/>
            <person name="Hu B."/>
            <person name="Geng S."/>
            <person name="Nie Y."/>
            <person name="Tang Y."/>
        </authorList>
    </citation>
    <scope>NUCLEOTIDE SEQUENCE [LARGE SCALE GENOMIC DNA]</scope>
    <source>
        <strain evidence="4 5">ILA-1</strain>
    </source>
</reference>
<dbReference type="PROSITE" id="PS50022">
    <property type="entry name" value="FA58C_3"/>
    <property type="match status" value="1"/>
</dbReference>
<keyword evidence="2" id="KW-0812">Transmembrane</keyword>
<feature type="compositionally biased region" description="Gly residues" evidence="1">
    <location>
        <begin position="596"/>
        <end position="608"/>
    </location>
</feature>
<feature type="transmembrane region" description="Helical" evidence="2">
    <location>
        <begin position="315"/>
        <end position="334"/>
    </location>
</feature>
<dbReference type="Gene3D" id="2.60.120.260">
    <property type="entry name" value="Galactose-binding domain-like"/>
    <property type="match status" value="1"/>
</dbReference>
<evidence type="ECO:0000256" key="1">
    <source>
        <dbReference type="SAM" id="MobiDB-lite"/>
    </source>
</evidence>
<dbReference type="EMBL" id="CP015453">
    <property type="protein sequence ID" value="AWH96683.1"/>
    <property type="molecule type" value="Genomic_DNA"/>
</dbReference>
<feature type="transmembrane region" description="Helical" evidence="2">
    <location>
        <begin position="1378"/>
        <end position="1398"/>
    </location>
</feature>
<gene>
    <name evidence="4" type="ORF">A6048_15635</name>
</gene>
<feature type="transmembrane region" description="Helical" evidence="2">
    <location>
        <begin position="217"/>
        <end position="238"/>
    </location>
</feature>
<feature type="transmembrane region" description="Helical" evidence="2">
    <location>
        <begin position="1410"/>
        <end position="1429"/>
    </location>
</feature>
<keyword evidence="5" id="KW-1185">Reference proteome</keyword>
<dbReference type="InterPro" id="IPR000421">
    <property type="entry name" value="FA58C"/>
</dbReference>
<feature type="region of interest" description="Disordered" evidence="1">
    <location>
        <begin position="1254"/>
        <end position="1282"/>
    </location>
</feature>
<feature type="region of interest" description="Disordered" evidence="1">
    <location>
        <begin position="1041"/>
        <end position="1061"/>
    </location>
</feature>
<feature type="transmembrane region" description="Helical" evidence="2">
    <location>
        <begin position="178"/>
        <end position="205"/>
    </location>
</feature>
<protein>
    <recommendedName>
        <fullName evidence="3">F5/8 type C domain-containing protein</fullName>
    </recommendedName>
</protein>
<feature type="transmembrane region" description="Helical" evidence="2">
    <location>
        <begin position="137"/>
        <end position="158"/>
    </location>
</feature>
<feature type="transmembrane region" description="Helical" evidence="2">
    <location>
        <begin position="290"/>
        <end position="308"/>
    </location>
</feature>
<evidence type="ECO:0000259" key="3">
    <source>
        <dbReference type="PROSITE" id="PS50022"/>
    </source>
</evidence>
<feature type="transmembrane region" description="Helical" evidence="2">
    <location>
        <begin position="1460"/>
        <end position="1480"/>
    </location>
</feature>
<feature type="transmembrane region" description="Helical" evidence="2">
    <location>
        <begin position="1435"/>
        <end position="1453"/>
    </location>
</feature>
<dbReference type="Pfam" id="PF24607">
    <property type="entry name" value="CBM_AftD"/>
    <property type="match status" value="1"/>
</dbReference>
<name>A0AAD0JW69_9ACTN</name>
<sequence length="1536" mass="158488">MTRGIRLGAGARDAVVAFLAFLLLACLQSPGLVVPDTKYDLVVDPGRFLAQATHLWTGLSFSGQVQNQAYGYLFPQGPFFALFDLVGMPAWLTQRLWWAVVLTVAYVGVVRVAAALRIGTRHTRAVAGILYALAPRMLGDLGSISSEIWPVALAPWVLLPVVRVLQGRMSPRRGAAGAALALALMGAVNAVATLVACLPAVLWWLMHRPGRTWARLAAWWLPLSAAVCLWWAVPLVLLGRVSPPFLDLIESAEVTTRWSSATEVLRGAATWVPFVSTDRVAGAALTSEPVFVLATGVIAAVGVLGLLHRGMPARGRLLVIAAVGLVAMAAPWVGPAGGGLAETLRAFLDGAGAPLRNVHKFEPLLRLPLVLGTAHLLARLLAGVHGGSERSGEGEPTARGWTAVAHPERNRSVAVAMVVVLAGTVAVAPALLGRLAPVGAHAAIPDHWTDAAAWLSENAPVAVPGAAIAEGGDPDPAATTRALVVPGSSFGRQVWGVTRDEPLQPLATTPWAVRDSVPLQPAPAIRALDAVQRRLADGNPAPGMAATLASLGIGFLVVRNDLTADSGAPRPVLVHQAIDGSPGLVKVAEFGEPVGGTQVGGTEVGGTEVGDVTGDDDEVVVVPDSGLRPAYPAIEIYRVDSRLGSDAASPGPPRSATAPYTVEVRDLPVVSGGPESLSRLDDLLAVRDTVGSPARVTRLLEVDADAAGVDPASDPFPRPRPVTSTAPVLTDSPTDRETDFGRLDHHSSAVRAEGDPRRSRGSVPDYAASVSDTEPPLAQARWWDARVRVSSSASDSAQTGPVRPARSVAAAVDGDPDTAWRSGGYGSAFGQWIEIDLPEPVDRGLLRITVPVPDAGPEVSTLQIRTDSGTTTAYPTGGGELVVALPPGPTETVRVTATGLADGGRGTYFEVSDIRLSSAGEDIPLLRVVALPDRPSDSAAPSGWVLRQELGGRSDCVHGGSPVEGLAGAEEETGAVRCAPELAIEAEEPKRFARLLDVPTGTAVLPQLLVRPRVSAALDDVLRGDPATRARQVRAVGESLVTDPAGGPSAAVDGDRSTSWHAPDVPSPTLELQLPGRQLVGSIRLWAPRSDAPAAPRVITVDTGVQTTRVDLDAIAPEEDGSVVVPLPADHTDRVTVRIDTAHDVRTPGGTQVPTGIAEVWVQDGTGARIGALPAANDDPVTLACQDGPRLSIGDRSVSTRLTTTRRELLEGRAIPVEPCDDDPVAMAAGPVEVSVDPGEAFSVDSVGLVVVDGGGDGGGEGGGVGGDGAGRAGTGRAESTTRTPVLGGALQATRAVATVRWDASRRELHVPAAPRERVLVVPESVSPAWEATLVADDGTELPDVRPVTVDGWKQGWVLPAAGTGATLVLTVPLDGPYRAALMTGPFVLTLVLILFLLRGRDRAGARAVVWRGGGAVTATATVAVAYALAGPVGLGLSAVLTVSALVASRYLGAGRARDLLIVGSGVGMVAGAALLARAPWPTPAGYAGDGWLPQVATVAGLVCAGLAAAWPSVLGVPRGVRRGANQRPDGSSTSA</sequence>
<dbReference type="InterPro" id="IPR021798">
    <property type="entry name" value="AftD_N"/>
</dbReference>
<dbReference type="KEGG" id="dpc:A6048_15635"/>
<accession>A0AAD0JW69</accession>
<feature type="transmembrane region" description="Helical" evidence="2">
    <location>
        <begin position="96"/>
        <end position="116"/>
    </location>
</feature>
<feature type="transmembrane region" description="Helical" evidence="2">
    <location>
        <begin position="1492"/>
        <end position="1514"/>
    </location>
</feature>
<keyword evidence="2" id="KW-0472">Membrane</keyword>
<evidence type="ECO:0000313" key="4">
    <source>
        <dbReference type="EMBL" id="AWH96683.1"/>
    </source>
</evidence>
<evidence type="ECO:0000256" key="2">
    <source>
        <dbReference type="SAM" id="Phobius"/>
    </source>
</evidence>
<dbReference type="InterPro" id="IPR056997">
    <property type="entry name" value="CBM_AftD"/>
</dbReference>
<evidence type="ECO:0000313" key="5">
    <source>
        <dbReference type="Proteomes" id="UP000244903"/>
    </source>
</evidence>